<protein>
    <submittedName>
        <fullName evidence="11">Solanesyl diphosphate synthase 3, chloroplastic/mitochondrial</fullName>
    </submittedName>
</protein>
<comment type="subcellular location">
    <subcellularLocation>
        <location evidence="2">Mitochondrion</location>
    </subcellularLocation>
</comment>
<gene>
    <name evidence="11" type="primary">LOC110774033</name>
</gene>
<evidence type="ECO:0000256" key="8">
    <source>
        <dbReference type="ARBA" id="ARBA00023229"/>
    </source>
</evidence>
<evidence type="ECO:0000313" key="11">
    <source>
        <dbReference type="RefSeq" id="XP_021834248.1"/>
    </source>
</evidence>
<accession>A0A6P5U2A3</accession>
<dbReference type="Proteomes" id="UP000515124">
    <property type="component" value="Unplaced"/>
</dbReference>
<keyword evidence="4 9" id="KW-0808">Transferase</keyword>
<dbReference type="FunFam" id="1.10.600.10:FF:000015">
    <property type="entry name" value="Solanesyl diphosphate synthase 3, chloroplastic/mitochondrial"/>
    <property type="match status" value="1"/>
</dbReference>
<dbReference type="CDD" id="cd00685">
    <property type="entry name" value="Trans_IPPS_HT"/>
    <property type="match status" value="1"/>
</dbReference>
<dbReference type="SUPFAM" id="SSF48576">
    <property type="entry name" value="Terpenoid synthases"/>
    <property type="match status" value="1"/>
</dbReference>
<comment type="cofactor">
    <cofactor evidence="1">
        <name>Mg(2+)</name>
        <dbReference type="ChEBI" id="CHEBI:18420"/>
    </cofactor>
</comment>
<dbReference type="AlphaFoldDB" id="A0A6P5U2A3"/>
<dbReference type="InterPro" id="IPR008949">
    <property type="entry name" value="Isoprenoid_synthase_dom_sf"/>
</dbReference>
<dbReference type="GO" id="GO:0008299">
    <property type="term" value="P:isoprenoid biosynthetic process"/>
    <property type="evidence" value="ECO:0007669"/>
    <property type="project" value="UniProtKB-KW"/>
</dbReference>
<dbReference type="PANTHER" id="PTHR12001:SF69">
    <property type="entry name" value="ALL TRANS-POLYPRENYL-DIPHOSPHATE SYNTHASE PDSS1"/>
    <property type="match status" value="1"/>
</dbReference>
<comment type="similarity">
    <text evidence="3 9">Belongs to the FPP/GGPP synthase family.</text>
</comment>
<dbReference type="KEGG" id="pavi:110774033"/>
<evidence type="ECO:0000256" key="4">
    <source>
        <dbReference type="ARBA" id="ARBA00022679"/>
    </source>
</evidence>
<evidence type="ECO:0000256" key="6">
    <source>
        <dbReference type="ARBA" id="ARBA00022842"/>
    </source>
</evidence>
<evidence type="ECO:0000256" key="3">
    <source>
        <dbReference type="ARBA" id="ARBA00006706"/>
    </source>
</evidence>
<dbReference type="GO" id="GO:0005739">
    <property type="term" value="C:mitochondrion"/>
    <property type="evidence" value="ECO:0007669"/>
    <property type="project" value="UniProtKB-SubCell"/>
</dbReference>
<dbReference type="InterPro" id="IPR033749">
    <property type="entry name" value="Polyprenyl_synt_CS"/>
</dbReference>
<keyword evidence="7" id="KW-0496">Mitochondrion</keyword>
<dbReference type="GO" id="GO:0006744">
    <property type="term" value="P:ubiquinone biosynthetic process"/>
    <property type="evidence" value="ECO:0007669"/>
    <property type="project" value="TreeGrafter"/>
</dbReference>
<organism evidence="10 11">
    <name type="scientific">Prunus avium</name>
    <name type="common">Cherry</name>
    <name type="synonym">Cerasus avium</name>
    <dbReference type="NCBI Taxonomy" id="42229"/>
    <lineage>
        <taxon>Eukaryota</taxon>
        <taxon>Viridiplantae</taxon>
        <taxon>Streptophyta</taxon>
        <taxon>Embryophyta</taxon>
        <taxon>Tracheophyta</taxon>
        <taxon>Spermatophyta</taxon>
        <taxon>Magnoliopsida</taxon>
        <taxon>eudicotyledons</taxon>
        <taxon>Gunneridae</taxon>
        <taxon>Pentapetalae</taxon>
        <taxon>rosids</taxon>
        <taxon>fabids</taxon>
        <taxon>Rosales</taxon>
        <taxon>Rosaceae</taxon>
        <taxon>Amygdaloideae</taxon>
        <taxon>Amygdaleae</taxon>
        <taxon>Prunus</taxon>
    </lineage>
</organism>
<dbReference type="Gene3D" id="1.10.600.10">
    <property type="entry name" value="Farnesyl Diphosphate Synthase"/>
    <property type="match status" value="1"/>
</dbReference>
<evidence type="ECO:0000256" key="1">
    <source>
        <dbReference type="ARBA" id="ARBA00001946"/>
    </source>
</evidence>
<dbReference type="PANTHER" id="PTHR12001">
    <property type="entry name" value="GERANYLGERANYL PYROPHOSPHATE SYNTHASE"/>
    <property type="match status" value="1"/>
</dbReference>
<dbReference type="PROSITE" id="PS00723">
    <property type="entry name" value="POLYPRENYL_SYNTHASE_1"/>
    <property type="match status" value="1"/>
</dbReference>
<dbReference type="Pfam" id="PF00348">
    <property type="entry name" value="polyprenyl_synt"/>
    <property type="match status" value="1"/>
</dbReference>
<sequence>MLFSRGFSRIGRNSFNGLCRCLLSRRMDAHQLFVSSIYSQSLSESTQKILGCRDFFSWGLPPVFHGYRHQIHHQSSSIVEEPLDPFSLVSDELSLIADRLRDMVVAEVPKLASAAEYFFKMGVEGKRFRPTVLLLMSTALNVTVPEPPTQLREALSTELRARQQCIAEVTEMIHVASLLHDDVLDDADTRRGVGSLNCVMGNKLAVLAGDFLLSRACVALASLRNTEVVSLLSTVVEHLVTGETMQMTTTSDQRCSMEYYIQKSYFKTASLISNSCKAIAILAGHTAEVAVLAFEYGKNLGLAFQLIDDVLDFTGTSASLGKGSLSDIRHGIITAPILFAMEEFPQLRAVVKQGFDNPANIELALDYLGRSNGIHRTRELATKHANLAASAIESLPESEDEDVRRSRRALLDLTHMVITRTK</sequence>
<evidence type="ECO:0000256" key="5">
    <source>
        <dbReference type="ARBA" id="ARBA00022723"/>
    </source>
</evidence>
<evidence type="ECO:0000256" key="2">
    <source>
        <dbReference type="ARBA" id="ARBA00004173"/>
    </source>
</evidence>
<keyword evidence="5" id="KW-0479">Metal-binding</keyword>
<evidence type="ECO:0000256" key="7">
    <source>
        <dbReference type="ARBA" id="ARBA00023128"/>
    </source>
</evidence>
<keyword evidence="6" id="KW-0460">Magnesium</keyword>
<dbReference type="InterPro" id="IPR000092">
    <property type="entry name" value="Polyprenyl_synt"/>
</dbReference>
<reference evidence="11" key="1">
    <citation type="submission" date="2025-08" db="UniProtKB">
        <authorList>
            <consortium name="RefSeq"/>
        </authorList>
    </citation>
    <scope>IDENTIFICATION</scope>
</reference>
<keyword evidence="10" id="KW-1185">Reference proteome</keyword>
<dbReference type="GeneID" id="110774033"/>
<dbReference type="PROSITE" id="PS00444">
    <property type="entry name" value="POLYPRENYL_SYNTHASE_2"/>
    <property type="match status" value="1"/>
</dbReference>
<proteinExistence type="inferred from homology"/>
<keyword evidence="8" id="KW-0414">Isoprene biosynthesis</keyword>
<dbReference type="GO" id="GO:0046872">
    <property type="term" value="F:metal ion binding"/>
    <property type="evidence" value="ECO:0007669"/>
    <property type="project" value="UniProtKB-KW"/>
</dbReference>
<dbReference type="GO" id="GO:0004659">
    <property type="term" value="F:prenyltransferase activity"/>
    <property type="evidence" value="ECO:0007669"/>
    <property type="project" value="InterPro"/>
</dbReference>
<evidence type="ECO:0000256" key="9">
    <source>
        <dbReference type="RuleBase" id="RU004466"/>
    </source>
</evidence>
<evidence type="ECO:0000313" key="10">
    <source>
        <dbReference type="Proteomes" id="UP000515124"/>
    </source>
</evidence>
<name>A0A6P5U2A3_PRUAV</name>
<dbReference type="SFLD" id="SFLDS00005">
    <property type="entry name" value="Isoprenoid_Synthase_Type_I"/>
    <property type="match status" value="1"/>
</dbReference>
<dbReference type="RefSeq" id="XP_021834248.1">
    <property type="nucleotide sequence ID" value="XM_021978556.1"/>
</dbReference>
<dbReference type="GO" id="GO:1990234">
    <property type="term" value="C:transferase complex"/>
    <property type="evidence" value="ECO:0007669"/>
    <property type="project" value="TreeGrafter"/>
</dbReference>